<dbReference type="GO" id="GO:0016209">
    <property type="term" value="F:antioxidant activity"/>
    <property type="evidence" value="ECO:0007669"/>
    <property type="project" value="InterPro"/>
</dbReference>
<organism evidence="3 4">
    <name type="scientific">Hanstruepera neustonica</name>
    <dbReference type="NCBI Taxonomy" id="1445657"/>
    <lineage>
        <taxon>Bacteria</taxon>
        <taxon>Pseudomonadati</taxon>
        <taxon>Bacteroidota</taxon>
        <taxon>Flavobacteriia</taxon>
        <taxon>Flavobacteriales</taxon>
        <taxon>Flavobacteriaceae</taxon>
        <taxon>Hanstruepera</taxon>
    </lineage>
</organism>
<dbReference type="SUPFAM" id="SSF52833">
    <property type="entry name" value="Thioredoxin-like"/>
    <property type="match status" value="1"/>
</dbReference>
<reference evidence="3 4" key="1">
    <citation type="submission" date="2018-01" db="EMBL/GenBank/DDBJ databases">
        <title>The draft genome of Hanstruepera neustonica JCM19743.</title>
        <authorList>
            <person name="He R.-H."/>
            <person name="Du Z.-J."/>
        </authorList>
    </citation>
    <scope>NUCLEOTIDE SEQUENCE [LARGE SCALE GENOMIC DNA]</scope>
    <source>
        <strain evidence="3 4">JCM19743</strain>
    </source>
</reference>
<dbReference type="PROSITE" id="PS00194">
    <property type="entry name" value="THIOREDOXIN_1"/>
    <property type="match status" value="1"/>
</dbReference>
<dbReference type="PANTHER" id="PTHR42852:SF17">
    <property type="entry name" value="THIOREDOXIN-LIKE PROTEIN HI_1115"/>
    <property type="match status" value="1"/>
</dbReference>
<keyword evidence="4" id="KW-1185">Reference proteome</keyword>
<dbReference type="Gene3D" id="3.40.30.10">
    <property type="entry name" value="Glutaredoxin"/>
    <property type="match status" value="1"/>
</dbReference>
<dbReference type="OrthoDB" id="9815205at2"/>
<dbReference type="RefSeq" id="WP_103051467.1">
    <property type="nucleotide sequence ID" value="NZ_POWF01000002.1"/>
</dbReference>
<protein>
    <submittedName>
        <fullName evidence="3">Thioredoxin</fullName>
    </submittedName>
</protein>
<feature type="domain" description="Thioredoxin" evidence="2">
    <location>
        <begin position="34"/>
        <end position="179"/>
    </location>
</feature>
<comment type="caution">
    <text evidence="3">The sequence shown here is derived from an EMBL/GenBank/DDBJ whole genome shotgun (WGS) entry which is preliminary data.</text>
</comment>
<evidence type="ECO:0000313" key="3">
    <source>
        <dbReference type="EMBL" id="PNQ73770.1"/>
    </source>
</evidence>
<dbReference type="PROSITE" id="PS51352">
    <property type="entry name" value="THIOREDOXIN_2"/>
    <property type="match status" value="1"/>
</dbReference>
<evidence type="ECO:0000256" key="1">
    <source>
        <dbReference type="ARBA" id="ARBA00023284"/>
    </source>
</evidence>
<dbReference type="AlphaFoldDB" id="A0A2K1E0F1"/>
<evidence type="ECO:0000259" key="2">
    <source>
        <dbReference type="PROSITE" id="PS51352"/>
    </source>
</evidence>
<sequence length="179" mass="20964">MKYLILFLGICLFSCNQDKKNVVADYKTNEVEKVQTQEPAISLEVHDFNGIEKYLSFSDEKTYVVNFWATWCGPCVKELPYFEKLGATYQSDNVEVILISLDFPKQYESKLKPFIVEKKLQSKVVLLNDVDSNSWIPKVDENWSGAIPATLIYNKEKRQFYEQSFTYEELETELKHFLN</sequence>
<gene>
    <name evidence="3" type="ORF">C1T31_05400</name>
</gene>
<evidence type="ECO:0000313" key="4">
    <source>
        <dbReference type="Proteomes" id="UP000236641"/>
    </source>
</evidence>
<dbReference type="Pfam" id="PF00578">
    <property type="entry name" value="AhpC-TSA"/>
    <property type="match status" value="1"/>
</dbReference>
<dbReference type="InterPro" id="IPR036249">
    <property type="entry name" value="Thioredoxin-like_sf"/>
</dbReference>
<dbReference type="GO" id="GO:0016491">
    <property type="term" value="F:oxidoreductase activity"/>
    <property type="evidence" value="ECO:0007669"/>
    <property type="project" value="InterPro"/>
</dbReference>
<name>A0A2K1E0F1_9FLAO</name>
<accession>A0A2K1E0F1</accession>
<dbReference type="InterPro" id="IPR017937">
    <property type="entry name" value="Thioredoxin_CS"/>
</dbReference>
<dbReference type="EMBL" id="POWF01000002">
    <property type="protein sequence ID" value="PNQ73770.1"/>
    <property type="molecule type" value="Genomic_DNA"/>
</dbReference>
<dbReference type="InterPro" id="IPR000866">
    <property type="entry name" value="AhpC/TSA"/>
</dbReference>
<dbReference type="InterPro" id="IPR013766">
    <property type="entry name" value="Thioredoxin_domain"/>
</dbReference>
<dbReference type="CDD" id="cd02966">
    <property type="entry name" value="TlpA_like_family"/>
    <property type="match status" value="1"/>
</dbReference>
<dbReference type="PANTHER" id="PTHR42852">
    <property type="entry name" value="THIOL:DISULFIDE INTERCHANGE PROTEIN DSBE"/>
    <property type="match status" value="1"/>
</dbReference>
<proteinExistence type="predicted"/>
<dbReference type="InterPro" id="IPR050553">
    <property type="entry name" value="Thioredoxin_ResA/DsbE_sf"/>
</dbReference>
<dbReference type="Proteomes" id="UP000236641">
    <property type="component" value="Unassembled WGS sequence"/>
</dbReference>
<keyword evidence="1" id="KW-0676">Redox-active center</keyword>